<feature type="region of interest" description="Disordered" evidence="1">
    <location>
        <begin position="1"/>
        <end position="62"/>
    </location>
</feature>
<dbReference type="EMBL" id="MU858211">
    <property type="protein sequence ID" value="KAK4209270.1"/>
    <property type="molecule type" value="Genomic_DNA"/>
</dbReference>
<feature type="compositionally biased region" description="Low complexity" evidence="1">
    <location>
        <begin position="388"/>
        <end position="397"/>
    </location>
</feature>
<evidence type="ECO:0000313" key="2">
    <source>
        <dbReference type="EMBL" id="KAK4209270.1"/>
    </source>
</evidence>
<dbReference type="Proteomes" id="UP001301769">
    <property type="component" value="Unassembled WGS sequence"/>
</dbReference>
<feature type="region of interest" description="Disordered" evidence="1">
    <location>
        <begin position="600"/>
        <end position="689"/>
    </location>
</feature>
<feature type="region of interest" description="Disordered" evidence="1">
    <location>
        <begin position="530"/>
        <end position="572"/>
    </location>
</feature>
<reference evidence="2" key="2">
    <citation type="submission" date="2023-05" db="EMBL/GenBank/DDBJ databases">
        <authorList>
            <consortium name="Lawrence Berkeley National Laboratory"/>
            <person name="Steindorff A."/>
            <person name="Hensen N."/>
            <person name="Bonometti L."/>
            <person name="Westerberg I."/>
            <person name="Brannstrom I.O."/>
            <person name="Guillou S."/>
            <person name="Cros-Aarteil S."/>
            <person name="Calhoun S."/>
            <person name="Haridas S."/>
            <person name="Kuo A."/>
            <person name="Mondo S."/>
            <person name="Pangilinan J."/>
            <person name="Riley R."/>
            <person name="Labutti K."/>
            <person name="Andreopoulos B."/>
            <person name="Lipzen A."/>
            <person name="Chen C."/>
            <person name="Yanf M."/>
            <person name="Daum C."/>
            <person name="Ng V."/>
            <person name="Clum A."/>
            <person name="Ohm R."/>
            <person name="Martin F."/>
            <person name="Silar P."/>
            <person name="Natvig D."/>
            <person name="Lalanne C."/>
            <person name="Gautier V."/>
            <person name="Ament-Velasquez S.L."/>
            <person name="Kruys A."/>
            <person name="Hutchinson M.I."/>
            <person name="Powell A.J."/>
            <person name="Barry K."/>
            <person name="Miller A.N."/>
            <person name="Grigoriev I.V."/>
            <person name="Debuchy R."/>
            <person name="Gladieux P."/>
            <person name="Thoren M.H."/>
            <person name="Johannesson H."/>
        </authorList>
    </citation>
    <scope>NUCLEOTIDE SEQUENCE</scope>
    <source>
        <strain evidence="2">PSN293</strain>
    </source>
</reference>
<feature type="region of interest" description="Disordered" evidence="1">
    <location>
        <begin position="89"/>
        <end position="125"/>
    </location>
</feature>
<feature type="region of interest" description="Disordered" evidence="1">
    <location>
        <begin position="726"/>
        <end position="748"/>
    </location>
</feature>
<feature type="compositionally biased region" description="Polar residues" evidence="1">
    <location>
        <begin position="172"/>
        <end position="190"/>
    </location>
</feature>
<evidence type="ECO:0000313" key="3">
    <source>
        <dbReference type="Proteomes" id="UP001301769"/>
    </source>
</evidence>
<feature type="compositionally biased region" description="Basic and acidic residues" evidence="1">
    <location>
        <begin position="600"/>
        <end position="620"/>
    </location>
</feature>
<feature type="compositionally biased region" description="Low complexity" evidence="1">
    <location>
        <begin position="366"/>
        <end position="379"/>
    </location>
</feature>
<feature type="compositionally biased region" description="Low complexity" evidence="1">
    <location>
        <begin position="442"/>
        <end position="453"/>
    </location>
</feature>
<gene>
    <name evidence="2" type="ORF">QBC37DRAFT_430664</name>
</gene>
<feature type="region of interest" description="Disordered" evidence="1">
    <location>
        <begin position="442"/>
        <end position="473"/>
    </location>
</feature>
<feature type="region of interest" description="Disordered" evidence="1">
    <location>
        <begin position="263"/>
        <end position="408"/>
    </location>
</feature>
<dbReference type="AlphaFoldDB" id="A0AAN6Y110"/>
<keyword evidence="3" id="KW-1185">Reference proteome</keyword>
<organism evidence="2 3">
    <name type="scientific">Rhypophila decipiens</name>
    <dbReference type="NCBI Taxonomy" id="261697"/>
    <lineage>
        <taxon>Eukaryota</taxon>
        <taxon>Fungi</taxon>
        <taxon>Dikarya</taxon>
        <taxon>Ascomycota</taxon>
        <taxon>Pezizomycotina</taxon>
        <taxon>Sordariomycetes</taxon>
        <taxon>Sordariomycetidae</taxon>
        <taxon>Sordariales</taxon>
        <taxon>Naviculisporaceae</taxon>
        <taxon>Rhypophila</taxon>
    </lineage>
</organism>
<sequence length="748" mass="79925">MMALLGDNANTTHGGMRPPKLREKFSSLMRRKGSTKSKSQLTTTTTTTATATPRTSEQLDRIFSKNGAPLLDVNLERTRSYRLAEGWLDDESKKSPSSPNKRRNGQVGGGGREREPEKEAEDLRRQTKTPIAAMFSKSTDQLASTLETISFRKPIQPAAVSTTMLPAADSGAATSSAKTTKQGPHVSTTAVPVPVPEPELQPIRISLHHSIVEEPVAITPTPTQSRGRTMQGSWGIRPVADAFDEAPQRHSIRQVGLLRSVGDNTTGLRVSGGGNGNGNGGGSAVGDSAKRFSGPSISSPVPVPVPEPTIKKSVVPYNMSRSSSLNTPAAPSSSLNPDNQRQSWQAPTSAPRTSQDGGMRPPPLRTASSRPPLTSSRLSWIRDLENKSTSSSSSSSSVPELQRLKKTPGSVGVAGKLAMFEQIQKQTQPPLTPAFISRSNSRASSRSRMSSAAFTDVPSVTSGPAHQLSEGGRPLSYVSMSTARTSMDSVTRESLSISNRNSGVMAYYDQGFREKMEGVAGGWAKKLEKLAGGGKKDGSDKEDQSPVEPEVTDGSRTEVVVTPVKVEEDTEPEWKAPVALPYLAEITGGKKDKEVKNLEVEVDQKSSEEPIVLDESKTEPEVVTAIESEEQGPEEEKTPMNLPLTTEMQPAANDEEAAEKNDAVEEDKVDPAVESGAVEEAAEAKEPVSLVLPADFQAVSHEEPAEESALEAEKEKEPLALPLPADVQAVSNEEEPVTKVGAVEGHQE</sequence>
<proteinExistence type="predicted"/>
<feature type="region of interest" description="Disordered" evidence="1">
    <location>
        <begin position="698"/>
        <end position="717"/>
    </location>
</feature>
<reference evidence="2" key="1">
    <citation type="journal article" date="2023" name="Mol. Phylogenet. Evol.">
        <title>Genome-scale phylogeny and comparative genomics of the fungal order Sordariales.</title>
        <authorList>
            <person name="Hensen N."/>
            <person name="Bonometti L."/>
            <person name="Westerberg I."/>
            <person name="Brannstrom I.O."/>
            <person name="Guillou S."/>
            <person name="Cros-Aarteil S."/>
            <person name="Calhoun S."/>
            <person name="Haridas S."/>
            <person name="Kuo A."/>
            <person name="Mondo S."/>
            <person name="Pangilinan J."/>
            <person name="Riley R."/>
            <person name="LaButti K."/>
            <person name="Andreopoulos B."/>
            <person name="Lipzen A."/>
            <person name="Chen C."/>
            <person name="Yan M."/>
            <person name="Daum C."/>
            <person name="Ng V."/>
            <person name="Clum A."/>
            <person name="Steindorff A."/>
            <person name="Ohm R.A."/>
            <person name="Martin F."/>
            <person name="Silar P."/>
            <person name="Natvig D.O."/>
            <person name="Lalanne C."/>
            <person name="Gautier V."/>
            <person name="Ament-Velasquez S.L."/>
            <person name="Kruys A."/>
            <person name="Hutchinson M.I."/>
            <person name="Powell A.J."/>
            <person name="Barry K."/>
            <person name="Miller A.N."/>
            <person name="Grigoriev I.V."/>
            <person name="Debuchy R."/>
            <person name="Gladieux P."/>
            <person name="Hiltunen Thoren M."/>
            <person name="Johannesson H."/>
        </authorList>
    </citation>
    <scope>NUCLEOTIDE SEQUENCE</scope>
    <source>
        <strain evidence="2">PSN293</strain>
    </source>
</reference>
<feature type="compositionally biased region" description="Polar residues" evidence="1">
    <location>
        <begin position="319"/>
        <end position="356"/>
    </location>
</feature>
<comment type="caution">
    <text evidence="2">The sequence shown here is derived from an EMBL/GenBank/DDBJ whole genome shotgun (WGS) entry which is preliminary data.</text>
</comment>
<feature type="compositionally biased region" description="Basic and acidic residues" evidence="1">
    <location>
        <begin position="111"/>
        <end position="125"/>
    </location>
</feature>
<accession>A0AAN6Y110</accession>
<evidence type="ECO:0000256" key="1">
    <source>
        <dbReference type="SAM" id="MobiDB-lite"/>
    </source>
</evidence>
<name>A0AAN6Y110_9PEZI</name>
<protein>
    <submittedName>
        <fullName evidence="2">Uncharacterized protein</fullName>
    </submittedName>
</protein>
<feature type="compositionally biased region" description="Basic and acidic residues" evidence="1">
    <location>
        <begin position="530"/>
        <end position="544"/>
    </location>
</feature>
<feature type="compositionally biased region" description="Low complexity" evidence="1">
    <location>
        <begin position="42"/>
        <end position="52"/>
    </location>
</feature>
<feature type="region of interest" description="Disordered" evidence="1">
    <location>
        <begin position="171"/>
        <end position="195"/>
    </location>
</feature>
<feature type="compositionally biased region" description="Gly residues" evidence="1">
    <location>
        <begin position="270"/>
        <end position="284"/>
    </location>
</feature>